<dbReference type="Pfam" id="PF00181">
    <property type="entry name" value="Ribosomal_L2_N"/>
    <property type="match status" value="1"/>
</dbReference>
<evidence type="ECO:0000259" key="10">
    <source>
        <dbReference type="SMART" id="SM01382"/>
    </source>
</evidence>
<dbReference type="Gene3D" id="2.30.30.30">
    <property type="match status" value="1"/>
</dbReference>
<keyword evidence="6" id="KW-0687">Ribonucleoprotein</keyword>
<evidence type="ECO:0000256" key="6">
    <source>
        <dbReference type="ARBA" id="ARBA00023274"/>
    </source>
</evidence>
<feature type="domain" description="Large ribosomal subunit protein uL2 C-terminal" evidence="10">
    <location>
        <begin position="265"/>
        <end position="393"/>
    </location>
</feature>
<evidence type="ECO:0000256" key="5">
    <source>
        <dbReference type="ARBA" id="ARBA00023128"/>
    </source>
</evidence>
<evidence type="ECO:0000256" key="2">
    <source>
        <dbReference type="ARBA" id="ARBA00005636"/>
    </source>
</evidence>
<evidence type="ECO:0000313" key="12">
    <source>
        <dbReference type="EnsemblPlants" id="EMT31213"/>
    </source>
</evidence>
<feature type="region of interest" description="Disordered" evidence="9">
    <location>
        <begin position="33"/>
        <end position="62"/>
    </location>
</feature>
<organism evidence="12">
    <name type="scientific">Aegilops tauschii</name>
    <name type="common">Tausch's goatgrass</name>
    <name type="synonym">Aegilops squarrosa</name>
    <dbReference type="NCBI Taxonomy" id="37682"/>
    <lineage>
        <taxon>Eukaryota</taxon>
        <taxon>Viridiplantae</taxon>
        <taxon>Streptophyta</taxon>
        <taxon>Embryophyta</taxon>
        <taxon>Tracheophyta</taxon>
        <taxon>Spermatophyta</taxon>
        <taxon>Magnoliopsida</taxon>
        <taxon>Liliopsida</taxon>
        <taxon>Poales</taxon>
        <taxon>Poaceae</taxon>
        <taxon>BOP clade</taxon>
        <taxon>Pooideae</taxon>
        <taxon>Triticodae</taxon>
        <taxon>Triticeae</taxon>
        <taxon>Triticinae</taxon>
        <taxon>Aegilops</taxon>
    </lineage>
</organism>
<dbReference type="InterPro" id="IPR022669">
    <property type="entry name" value="Ribosomal_uL2_C"/>
</dbReference>
<dbReference type="FunFam" id="2.40.50.140:FF:000254">
    <property type="entry name" value="Ribosomal protein L2 mitochondrion"/>
    <property type="match status" value="1"/>
</dbReference>
<evidence type="ECO:0000256" key="9">
    <source>
        <dbReference type="SAM" id="MobiDB-lite"/>
    </source>
</evidence>
<dbReference type="NCBIfam" id="TIGR01171">
    <property type="entry name" value="rplB_bact"/>
    <property type="match status" value="1"/>
</dbReference>
<keyword evidence="3" id="KW-0691">RNA editing</keyword>
<dbReference type="FunFam" id="2.30.30.30:FF:000001">
    <property type="entry name" value="50S ribosomal protein L2"/>
    <property type="match status" value="1"/>
</dbReference>
<dbReference type="AlphaFoldDB" id="M8CAQ4"/>
<dbReference type="PANTHER" id="PTHR13691:SF72">
    <property type="entry name" value="EXPRESSED PROTEIN"/>
    <property type="match status" value="1"/>
</dbReference>
<dbReference type="EnsemblPlants" id="EMT31213">
    <property type="protein sequence ID" value="EMT31213"/>
    <property type="gene ID" value="F775_26573"/>
</dbReference>
<reference evidence="12" key="1">
    <citation type="submission" date="2015-06" db="UniProtKB">
        <authorList>
            <consortium name="EnsemblPlants"/>
        </authorList>
    </citation>
    <scope>IDENTIFICATION</scope>
</reference>
<dbReference type="Gene3D" id="4.10.950.10">
    <property type="entry name" value="Ribosomal protein L2, domain 3"/>
    <property type="match status" value="1"/>
</dbReference>
<proteinExistence type="inferred from homology"/>
<protein>
    <recommendedName>
        <fullName evidence="7">Large ribosomal subunit protein uL2m</fullName>
    </recommendedName>
    <alternativeName>
        <fullName evidence="8">60S ribosomal protein L2, mitochondrial</fullName>
    </alternativeName>
</protein>
<feature type="compositionally biased region" description="Basic and acidic residues" evidence="9">
    <location>
        <begin position="44"/>
        <end position="62"/>
    </location>
</feature>
<dbReference type="SUPFAM" id="SSF50104">
    <property type="entry name" value="Translation proteins SH3-like domain"/>
    <property type="match status" value="1"/>
</dbReference>
<sequence length="412" mass="45015">MAPLEVIGTLNRQQITAKGGRCTRHTIYSMATPSRSARQRHIARSRDQGLPRNNTEDKGDRVDAFKKKTTHVGAADELEVLEAYHLFGYSYLQMQKFKTLAKALTGKTVTAGRNSSGRITSFHRGGGSKRSLRDIDLKRNTCSVGIVERIEYDPNRSSRIALLRWIEGVPQKDPAYKAKRAPVNYIIASHQMEPGSMVVNSDSSKPSTTGSLMRPAHNANSILRFQELFRKASQEGEEGTDDQAKDAAGPAAAPLMPADLLDLNSKVGNCMPLSDIRMGTWVHSIELRHGQGAKLVRAAGAYAKVVKESATQCLVRLPSGVEKLIDSRCRATIGIVSNPTHGARKLRKAGHSRWLGRRPVVRGVAMNPVDHPHGGGEGRTKGGRPSVSPWGKPTKAGYRTVPKKPKAQLSRD</sequence>
<dbReference type="InterPro" id="IPR002171">
    <property type="entry name" value="Ribosomal_uL2"/>
</dbReference>
<dbReference type="InterPro" id="IPR022666">
    <property type="entry name" value="Ribosomal_uL2_RNA-bd_dom"/>
</dbReference>
<dbReference type="InterPro" id="IPR014722">
    <property type="entry name" value="Rib_uL2_dom2"/>
</dbReference>
<dbReference type="GO" id="GO:0032543">
    <property type="term" value="P:mitochondrial translation"/>
    <property type="evidence" value="ECO:0007669"/>
    <property type="project" value="TreeGrafter"/>
</dbReference>
<dbReference type="FunFam" id="4.10.950.10:FF:000001">
    <property type="entry name" value="50S ribosomal protein L2"/>
    <property type="match status" value="1"/>
</dbReference>
<keyword evidence="5" id="KW-0496">Mitochondrion</keyword>
<dbReference type="InterPro" id="IPR005880">
    <property type="entry name" value="Ribosomal_uL2_bac/org-type"/>
</dbReference>
<dbReference type="SUPFAM" id="SSF50249">
    <property type="entry name" value="Nucleic acid-binding proteins"/>
    <property type="match status" value="1"/>
</dbReference>
<dbReference type="InterPro" id="IPR014726">
    <property type="entry name" value="Ribosomal_uL2_dom3"/>
</dbReference>
<dbReference type="InterPro" id="IPR008991">
    <property type="entry name" value="Translation_prot_SH3-like_sf"/>
</dbReference>
<evidence type="ECO:0000256" key="7">
    <source>
        <dbReference type="ARBA" id="ARBA00069872"/>
    </source>
</evidence>
<comment type="similarity">
    <text evidence="2">Belongs to the universal ribosomal protein uL2 family.</text>
</comment>
<dbReference type="Pfam" id="PF03947">
    <property type="entry name" value="Ribosomal_L2_C"/>
    <property type="match status" value="1"/>
</dbReference>
<evidence type="ECO:0000256" key="4">
    <source>
        <dbReference type="ARBA" id="ARBA00022980"/>
    </source>
</evidence>
<keyword evidence="4" id="KW-0689">Ribosomal protein</keyword>
<dbReference type="GO" id="GO:0005762">
    <property type="term" value="C:mitochondrial large ribosomal subunit"/>
    <property type="evidence" value="ECO:0007669"/>
    <property type="project" value="TreeGrafter"/>
</dbReference>
<accession>M8CAQ4</accession>
<comment type="subcellular location">
    <subcellularLocation>
        <location evidence="1">Mitochondrion</location>
    </subcellularLocation>
</comment>
<feature type="region of interest" description="Disordered" evidence="9">
    <location>
        <begin position="365"/>
        <end position="412"/>
    </location>
</feature>
<evidence type="ECO:0000256" key="8">
    <source>
        <dbReference type="ARBA" id="ARBA00078513"/>
    </source>
</evidence>
<dbReference type="GO" id="GO:0003723">
    <property type="term" value="F:RNA binding"/>
    <property type="evidence" value="ECO:0007669"/>
    <property type="project" value="InterPro"/>
</dbReference>
<dbReference type="GO" id="GO:0003735">
    <property type="term" value="F:structural constituent of ribosome"/>
    <property type="evidence" value="ECO:0007669"/>
    <property type="project" value="InterPro"/>
</dbReference>
<feature type="domain" description="Large ribosomal subunit protein uL2 RNA-binding" evidence="11">
    <location>
        <begin position="112"/>
        <end position="200"/>
    </location>
</feature>
<dbReference type="Gene3D" id="2.40.50.140">
    <property type="entry name" value="Nucleic acid-binding proteins"/>
    <property type="match status" value="1"/>
</dbReference>
<dbReference type="SMART" id="SM01382">
    <property type="entry name" value="Ribosomal_L2_C"/>
    <property type="match status" value="1"/>
</dbReference>
<dbReference type="InterPro" id="IPR012340">
    <property type="entry name" value="NA-bd_OB-fold"/>
</dbReference>
<evidence type="ECO:0000256" key="1">
    <source>
        <dbReference type="ARBA" id="ARBA00004173"/>
    </source>
</evidence>
<name>M8CAQ4_AEGTA</name>
<dbReference type="SMART" id="SM01383">
    <property type="entry name" value="Ribosomal_L2"/>
    <property type="match status" value="1"/>
</dbReference>
<feature type="compositionally biased region" description="Basic and acidic residues" evidence="9">
    <location>
        <begin position="370"/>
        <end position="380"/>
    </location>
</feature>
<evidence type="ECO:0000259" key="11">
    <source>
        <dbReference type="SMART" id="SM01383"/>
    </source>
</evidence>
<dbReference type="PANTHER" id="PTHR13691">
    <property type="entry name" value="RIBOSOMAL PROTEIN L2"/>
    <property type="match status" value="1"/>
</dbReference>
<dbReference type="InterPro" id="IPR022671">
    <property type="entry name" value="Ribosomal_uL2_CS"/>
</dbReference>
<dbReference type="GO" id="GO:0016740">
    <property type="term" value="F:transferase activity"/>
    <property type="evidence" value="ECO:0007669"/>
    <property type="project" value="InterPro"/>
</dbReference>
<dbReference type="PROSITE" id="PS00467">
    <property type="entry name" value="RIBOSOMAL_L2"/>
    <property type="match status" value="1"/>
</dbReference>
<evidence type="ECO:0000256" key="3">
    <source>
        <dbReference type="ARBA" id="ARBA00022495"/>
    </source>
</evidence>